<proteinExistence type="predicted"/>
<dbReference type="Proteomes" id="UP000245845">
    <property type="component" value="Unassembled WGS sequence"/>
</dbReference>
<dbReference type="CDD" id="cd07341">
    <property type="entry name" value="M56_BlaR1_MecR1_like"/>
    <property type="match status" value="1"/>
</dbReference>
<evidence type="ECO:0000256" key="1">
    <source>
        <dbReference type="SAM" id="Phobius"/>
    </source>
</evidence>
<dbReference type="PANTHER" id="PTHR34978">
    <property type="entry name" value="POSSIBLE SENSOR-TRANSDUCER PROTEIN BLAR"/>
    <property type="match status" value="1"/>
</dbReference>
<dbReference type="OrthoDB" id="9804799at2"/>
<dbReference type="Pfam" id="PF05569">
    <property type="entry name" value="Peptidase_M56"/>
    <property type="match status" value="1"/>
</dbReference>
<gene>
    <name evidence="3" type="ORF">A8806_12121</name>
</gene>
<feature type="transmembrane region" description="Helical" evidence="1">
    <location>
        <begin position="39"/>
        <end position="61"/>
    </location>
</feature>
<evidence type="ECO:0000313" key="4">
    <source>
        <dbReference type="Proteomes" id="UP000245845"/>
    </source>
</evidence>
<comment type="caution">
    <text evidence="3">The sequence shown here is derived from an EMBL/GenBank/DDBJ whole genome shotgun (WGS) entry which is preliminary data.</text>
</comment>
<protein>
    <submittedName>
        <fullName evidence="3">Beta-lactamase regulating signal transducer with metallopeptidase domain</fullName>
    </submittedName>
</protein>
<dbReference type="AlphaFoldDB" id="A0A2Y9BKC9"/>
<name>A0A2Y9BKC9_9FIRM</name>
<dbReference type="EMBL" id="QGDL01000021">
    <property type="protein sequence ID" value="PWJ20705.1"/>
    <property type="molecule type" value="Genomic_DNA"/>
</dbReference>
<sequence>MEAVFLQLLNMSIAGSWMIFAVMLLRFPLKKAPRWVTCVLWGLVGIRLIFPFSIESILSLIPSAQTIPENFVHMEQPAISSGIDVVNQIMNPVLSRQFAPDPASSADPLQIITYIVSVIWLIGMALMLLYMVCSFFILKAIMRTAVRVRGNVWQSERVRSPFVLGMIRPRIYLPFHMSSAKMKYVIAHEKAHIRRHDHWTKPIGFLVLTVYWFNPAIWAAYILLCRDIEVACDESAVRNMGVDERKSYSMTLLSFGSGHHTPAICPLAFGEGNIRQRVKNVLNYKKPVLWMLIAAVIVCTAVAVCFMTNPKEKIQKVDALEVAVKEAILEYWKDDREEVDFQCESHVTLAELSGERTDEKTGKTIETKEVYAMVCEQSVSYDEEPFTLVGASSMPAVLSFDVASDGSYNLTDYWVPQDGDYNEPSIRERFAALPPEVAEEALDTQKYAVSQIQDCYTQIVEYGDVDTARILEKLFDVIMASPDEMLSPQDIIQAHPVEYRELIFYNDYTVQYIRSKIKEDKVSGTEAEVMRRIMAELTGE</sequence>
<dbReference type="PANTHER" id="PTHR34978:SF3">
    <property type="entry name" value="SLR0241 PROTEIN"/>
    <property type="match status" value="1"/>
</dbReference>
<feature type="transmembrane region" description="Helical" evidence="1">
    <location>
        <begin position="288"/>
        <end position="307"/>
    </location>
</feature>
<keyword evidence="1" id="KW-0472">Membrane</keyword>
<accession>A0A2Y9BKC9</accession>
<dbReference type="InterPro" id="IPR052173">
    <property type="entry name" value="Beta-lactam_resp_regulator"/>
</dbReference>
<keyword evidence="4" id="KW-1185">Reference proteome</keyword>
<organism evidence="3 4">
    <name type="scientific">Faecalicatena orotica</name>
    <dbReference type="NCBI Taxonomy" id="1544"/>
    <lineage>
        <taxon>Bacteria</taxon>
        <taxon>Bacillati</taxon>
        <taxon>Bacillota</taxon>
        <taxon>Clostridia</taxon>
        <taxon>Lachnospirales</taxon>
        <taxon>Lachnospiraceae</taxon>
        <taxon>Faecalicatena</taxon>
    </lineage>
</organism>
<feature type="transmembrane region" description="Helical" evidence="1">
    <location>
        <begin position="111"/>
        <end position="138"/>
    </location>
</feature>
<reference evidence="3 4" key="1">
    <citation type="submission" date="2018-05" db="EMBL/GenBank/DDBJ databases">
        <title>The Hungate 1000. A catalogue of reference genomes from the rumen microbiome.</title>
        <authorList>
            <person name="Kelly W."/>
        </authorList>
    </citation>
    <scope>NUCLEOTIDE SEQUENCE [LARGE SCALE GENOMIC DNA]</scope>
    <source>
        <strain evidence="3 4">NLAE-zl-C242</strain>
    </source>
</reference>
<evidence type="ECO:0000313" key="3">
    <source>
        <dbReference type="EMBL" id="PWJ20705.1"/>
    </source>
</evidence>
<feature type="transmembrane region" description="Helical" evidence="1">
    <location>
        <begin position="6"/>
        <end position="27"/>
    </location>
</feature>
<evidence type="ECO:0000259" key="2">
    <source>
        <dbReference type="Pfam" id="PF05569"/>
    </source>
</evidence>
<keyword evidence="1" id="KW-0812">Transmembrane</keyword>
<dbReference type="InterPro" id="IPR008756">
    <property type="entry name" value="Peptidase_M56"/>
</dbReference>
<feature type="domain" description="Peptidase M56" evidence="2">
    <location>
        <begin position="7"/>
        <end position="280"/>
    </location>
</feature>
<keyword evidence="1" id="KW-1133">Transmembrane helix</keyword>
<feature type="transmembrane region" description="Helical" evidence="1">
    <location>
        <begin position="203"/>
        <end position="224"/>
    </location>
</feature>
<dbReference type="RefSeq" id="WP_109733731.1">
    <property type="nucleotide sequence ID" value="NZ_BAAACK010000008.1"/>
</dbReference>